<gene>
    <name evidence="2" type="ORF">FHU31_000651</name>
</gene>
<sequence length="130" mass="13534">MPMLVAAALLALTSCASNPASSTTPAPEAGMPLNRLSARDVADAITHSGMPTPNAHDVTAAKCPQLHCTGAVDSDTVSIVKFAQSGPAERYAGNTTNSYVVEDIVLVFAEPISPADRTAYEHIVERAAER</sequence>
<evidence type="ECO:0000313" key="2">
    <source>
        <dbReference type="EMBL" id="NIH93695.1"/>
    </source>
</evidence>
<feature type="signal peptide" evidence="1">
    <location>
        <begin position="1"/>
        <end position="22"/>
    </location>
</feature>
<dbReference type="Proteomes" id="UP000547444">
    <property type="component" value="Unassembled WGS sequence"/>
</dbReference>
<comment type="caution">
    <text evidence="2">The sequence shown here is derived from an EMBL/GenBank/DDBJ whole genome shotgun (WGS) entry which is preliminary data.</text>
</comment>
<evidence type="ECO:0000256" key="1">
    <source>
        <dbReference type="SAM" id="SignalP"/>
    </source>
</evidence>
<dbReference type="RefSeq" id="WP_167155846.1">
    <property type="nucleotide sequence ID" value="NZ_JAANOW010000001.1"/>
</dbReference>
<reference evidence="2 3" key="1">
    <citation type="submission" date="2020-03" db="EMBL/GenBank/DDBJ databases">
        <title>Sequencing the genomes of 1000 actinobacteria strains.</title>
        <authorList>
            <person name="Klenk H.-P."/>
        </authorList>
    </citation>
    <scope>NUCLEOTIDE SEQUENCE [LARGE SCALE GENOMIC DNA]</scope>
    <source>
        <strain evidence="2 3">DSM 44556</strain>
    </source>
</reference>
<evidence type="ECO:0000313" key="3">
    <source>
        <dbReference type="Proteomes" id="UP000547444"/>
    </source>
</evidence>
<accession>A0A7X5TVV0</accession>
<dbReference type="EMBL" id="JAANOW010000001">
    <property type="protein sequence ID" value="NIH93695.1"/>
    <property type="molecule type" value="Genomic_DNA"/>
</dbReference>
<keyword evidence="3" id="KW-1185">Reference proteome</keyword>
<keyword evidence="1" id="KW-0732">Signal</keyword>
<protein>
    <submittedName>
        <fullName evidence="2">Uncharacterized protein</fullName>
    </submittedName>
</protein>
<dbReference type="AlphaFoldDB" id="A0A7X5TVV0"/>
<name>A0A7X5TVV0_9MYCO</name>
<feature type="chain" id="PRO_5031424002" evidence="1">
    <location>
        <begin position="23"/>
        <end position="130"/>
    </location>
</feature>
<organism evidence="2 3">
    <name type="scientific">Mycolicibacterium fluoranthenivorans</name>
    <dbReference type="NCBI Taxonomy" id="258505"/>
    <lineage>
        <taxon>Bacteria</taxon>
        <taxon>Bacillati</taxon>
        <taxon>Actinomycetota</taxon>
        <taxon>Actinomycetes</taxon>
        <taxon>Mycobacteriales</taxon>
        <taxon>Mycobacteriaceae</taxon>
        <taxon>Mycolicibacterium</taxon>
    </lineage>
</organism>
<proteinExistence type="predicted"/>